<accession>A0A7G9Z8H5</accession>
<proteinExistence type="predicted"/>
<organism evidence="1">
    <name type="scientific">Candidatus Methanophaga sp. ANME-1 ERB7</name>
    <dbReference type="NCBI Taxonomy" id="2759913"/>
    <lineage>
        <taxon>Archaea</taxon>
        <taxon>Methanobacteriati</taxon>
        <taxon>Methanobacteriota</taxon>
        <taxon>Stenosarchaea group</taxon>
        <taxon>Methanomicrobia</taxon>
        <taxon>Candidatus Methanophagales</taxon>
        <taxon>Candidatus Methanophagaceae</taxon>
        <taxon>Candidatus Methanophaga</taxon>
    </lineage>
</organism>
<gene>
    <name evidence="1" type="ORF">CBNJMBCK_00002</name>
</gene>
<dbReference type="AlphaFoldDB" id="A0A7G9Z8H5"/>
<reference evidence="1" key="1">
    <citation type="submission" date="2020-06" db="EMBL/GenBank/DDBJ databases">
        <title>Unique genomic features of the anaerobic methanotrophic archaea.</title>
        <authorList>
            <person name="Chadwick G.L."/>
            <person name="Skennerton C.T."/>
            <person name="Laso-Perez R."/>
            <person name="Leu A.O."/>
            <person name="Speth D.R."/>
            <person name="Yu H."/>
            <person name="Morgan-Lang C."/>
            <person name="Hatzenpichler R."/>
            <person name="Goudeau D."/>
            <person name="Malmstrom R."/>
            <person name="Brazelton W.J."/>
            <person name="Woyke T."/>
            <person name="Hallam S.J."/>
            <person name="Tyson G.W."/>
            <person name="Wegener G."/>
            <person name="Boetius A."/>
            <person name="Orphan V."/>
        </authorList>
    </citation>
    <scope>NUCLEOTIDE SEQUENCE</scope>
</reference>
<name>A0A7G9Z8H5_9EURY</name>
<protein>
    <submittedName>
        <fullName evidence="1">Uncharacterized protein</fullName>
    </submittedName>
</protein>
<dbReference type="EMBL" id="MT631660">
    <property type="protein sequence ID" value="QNO56559.1"/>
    <property type="molecule type" value="Genomic_DNA"/>
</dbReference>
<evidence type="ECO:0000313" key="1">
    <source>
        <dbReference type="EMBL" id="QNO56559.1"/>
    </source>
</evidence>
<sequence>MSENFTIDETLNKIDSLYTDFENTLRYIKTYNNKYDVAGSNSVGILNSERSKSYKILLTTLAAQNLDEVNDLITKLSDKLKRLHKFTLSEIAHRKLKEAEFQIDNPFFLENYATITEV</sequence>